<dbReference type="Proteomes" id="UP000275078">
    <property type="component" value="Unassembled WGS sequence"/>
</dbReference>
<feature type="compositionally biased region" description="Polar residues" evidence="1">
    <location>
        <begin position="44"/>
        <end position="70"/>
    </location>
</feature>
<evidence type="ECO:0000256" key="1">
    <source>
        <dbReference type="SAM" id="MobiDB-lite"/>
    </source>
</evidence>
<gene>
    <name evidence="2" type="ORF">BJ508DRAFT_329412</name>
</gene>
<proteinExistence type="predicted"/>
<sequence length="489" mass="56578">MPQNPTGTKRKRNVKGEKRHAGKHQNAEAMKQKKKQKTSAASTDIPTKSENAQGVDSDSPTMDKNCTSPSKQEKVSVLPSKFAKLPNELIFDILSHVIDFRNLFPEEGKAFANILNIQLVSRGVRSLYLAYEAHMCRALLSESRYPSIALALLDVIRNPVKTEQECVLREMIECQSWGFDLHIPPAIKHGRAGIFRSFDLWFLQKFERRFVRPWVDNARLNFKVLEKLSEHSAVYKSLASSEKTELSTAELERFELGIWNMYRCFCYVYTVEHNCIDDSLVLDKNGEAKITNLCRCSDNCRDSTRVLNMQAIVQEWPIEEQLEMFSAWCASANIMSWGHWPCDGSKFNMRQPDYGYFVPQISPKGFKDPFLYNIFRAPEFIYDQMLDMDKLEKHLGKERRDTVKKFLAKLAEEAIWDDAQEQMDELMALRAEFGWPKGYDRRCYRTTHALVTKNGKKKPKKKTLLIGNSTHWGGKHTTWTVRDSLTYKL</sequence>
<evidence type="ECO:0000313" key="3">
    <source>
        <dbReference type="Proteomes" id="UP000275078"/>
    </source>
</evidence>
<feature type="region of interest" description="Disordered" evidence="1">
    <location>
        <begin position="1"/>
        <end position="73"/>
    </location>
</feature>
<organism evidence="2 3">
    <name type="scientific">Ascobolus immersus RN42</name>
    <dbReference type="NCBI Taxonomy" id="1160509"/>
    <lineage>
        <taxon>Eukaryota</taxon>
        <taxon>Fungi</taxon>
        <taxon>Dikarya</taxon>
        <taxon>Ascomycota</taxon>
        <taxon>Pezizomycotina</taxon>
        <taxon>Pezizomycetes</taxon>
        <taxon>Pezizales</taxon>
        <taxon>Ascobolaceae</taxon>
        <taxon>Ascobolus</taxon>
    </lineage>
</organism>
<evidence type="ECO:0000313" key="2">
    <source>
        <dbReference type="EMBL" id="RPA78287.1"/>
    </source>
</evidence>
<keyword evidence="3" id="KW-1185">Reference proteome</keyword>
<accession>A0A3N4HYP3</accession>
<name>A0A3N4HYP3_ASCIM</name>
<dbReference type="AlphaFoldDB" id="A0A3N4HYP3"/>
<feature type="compositionally biased region" description="Basic residues" evidence="1">
    <location>
        <begin position="8"/>
        <end position="23"/>
    </location>
</feature>
<protein>
    <submittedName>
        <fullName evidence="2">Uncharacterized protein</fullName>
    </submittedName>
</protein>
<dbReference type="EMBL" id="ML119713">
    <property type="protein sequence ID" value="RPA78287.1"/>
    <property type="molecule type" value="Genomic_DNA"/>
</dbReference>
<reference evidence="2 3" key="1">
    <citation type="journal article" date="2018" name="Nat. Ecol. Evol.">
        <title>Pezizomycetes genomes reveal the molecular basis of ectomycorrhizal truffle lifestyle.</title>
        <authorList>
            <person name="Murat C."/>
            <person name="Payen T."/>
            <person name="Noel B."/>
            <person name="Kuo A."/>
            <person name="Morin E."/>
            <person name="Chen J."/>
            <person name="Kohler A."/>
            <person name="Krizsan K."/>
            <person name="Balestrini R."/>
            <person name="Da Silva C."/>
            <person name="Montanini B."/>
            <person name="Hainaut M."/>
            <person name="Levati E."/>
            <person name="Barry K.W."/>
            <person name="Belfiori B."/>
            <person name="Cichocki N."/>
            <person name="Clum A."/>
            <person name="Dockter R.B."/>
            <person name="Fauchery L."/>
            <person name="Guy J."/>
            <person name="Iotti M."/>
            <person name="Le Tacon F."/>
            <person name="Lindquist E.A."/>
            <person name="Lipzen A."/>
            <person name="Malagnac F."/>
            <person name="Mello A."/>
            <person name="Molinier V."/>
            <person name="Miyauchi S."/>
            <person name="Poulain J."/>
            <person name="Riccioni C."/>
            <person name="Rubini A."/>
            <person name="Sitrit Y."/>
            <person name="Splivallo R."/>
            <person name="Traeger S."/>
            <person name="Wang M."/>
            <person name="Zifcakova L."/>
            <person name="Wipf D."/>
            <person name="Zambonelli A."/>
            <person name="Paolocci F."/>
            <person name="Nowrousian M."/>
            <person name="Ottonello S."/>
            <person name="Baldrian P."/>
            <person name="Spatafora J.W."/>
            <person name="Henrissat B."/>
            <person name="Nagy L.G."/>
            <person name="Aury J.M."/>
            <person name="Wincker P."/>
            <person name="Grigoriev I.V."/>
            <person name="Bonfante P."/>
            <person name="Martin F.M."/>
        </authorList>
    </citation>
    <scope>NUCLEOTIDE SEQUENCE [LARGE SCALE GENOMIC DNA]</scope>
    <source>
        <strain evidence="2 3">RN42</strain>
    </source>
</reference>